<evidence type="ECO:0000256" key="5">
    <source>
        <dbReference type="ARBA" id="ARBA00022825"/>
    </source>
</evidence>
<evidence type="ECO:0000259" key="9">
    <source>
        <dbReference type="Pfam" id="PF00082"/>
    </source>
</evidence>
<dbReference type="GO" id="GO:0004252">
    <property type="term" value="F:serine-type endopeptidase activity"/>
    <property type="evidence" value="ECO:0007669"/>
    <property type="project" value="UniProtKB-UniRule"/>
</dbReference>
<name>A0A7W5ZMQ8_9BACT</name>
<evidence type="ECO:0000256" key="7">
    <source>
        <dbReference type="PROSITE-ProRule" id="PRU01240"/>
    </source>
</evidence>
<organism evidence="10 11">
    <name type="scientific">Runella defluvii</name>
    <dbReference type="NCBI Taxonomy" id="370973"/>
    <lineage>
        <taxon>Bacteria</taxon>
        <taxon>Pseudomonadati</taxon>
        <taxon>Bacteroidota</taxon>
        <taxon>Cytophagia</taxon>
        <taxon>Cytophagales</taxon>
        <taxon>Spirosomataceae</taxon>
        <taxon>Runella</taxon>
    </lineage>
</organism>
<dbReference type="Gene3D" id="3.30.70.80">
    <property type="entry name" value="Peptidase S8 propeptide/proteinase inhibitor I9"/>
    <property type="match status" value="1"/>
</dbReference>
<evidence type="ECO:0000256" key="6">
    <source>
        <dbReference type="PIRSR" id="PIRSR615500-1"/>
    </source>
</evidence>
<comment type="caution">
    <text evidence="10">The sequence shown here is derived from an EMBL/GenBank/DDBJ whole genome shotgun (WGS) entry which is preliminary data.</text>
</comment>
<feature type="active site" description="Charge relay system" evidence="6 7">
    <location>
        <position position="217"/>
    </location>
</feature>
<dbReference type="PROSITE" id="PS00138">
    <property type="entry name" value="SUBTILASE_SER"/>
    <property type="match status" value="1"/>
</dbReference>
<dbReference type="RefSeq" id="WP_183977022.1">
    <property type="nucleotide sequence ID" value="NZ_JACIBY010000009.1"/>
</dbReference>
<dbReference type="PANTHER" id="PTHR43806:SF11">
    <property type="entry name" value="CEREVISIN-RELATED"/>
    <property type="match status" value="1"/>
</dbReference>
<dbReference type="PRINTS" id="PR00723">
    <property type="entry name" value="SUBTILISIN"/>
</dbReference>
<dbReference type="InterPro" id="IPR037045">
    <property type="entry name" value="S8pro/Inhibitor_I9_sf"/>
</dbReference>
<dbReference type="PANTHER" id="PTHR43806">
    <property type="entry name" value="PEPTIDASE S8"/>
    <property type="match status" value="1"/>
</dbReference>
<dbReference type="PROSITE" id="PS00136">
    <property type="entry name" value="SUBTILASE_ASP"/>
    <property type="match status" value="1"/>
</dbReference>
<dbReference type="Pfam" id="PF00082">
    <property type="entry name" value="Peptidase_S8"/>
    <property type="match status" value="1"/>
</dbReference>
<dbReference type="PROSITE" id="PS51892">
    <property type="entry name" value="SUBTILASE"/>
    <property type="match status" value="1"/>
</dbReference>
<evidence type="ECO:0000256" key="2">
    <source>
        <dbReference type="ARBA" id="ARBA00022670"/>
    </source>
</evidence>
<dbReference type="EC" id="3.4.21.62" evidence="10"/>
<dbReference type="Proteomes" id="UP000541352">
    <property type="component" value="Unassembled WGS sequence"/>
</dbReference>
<dbReference type="CDD" id="cd07477">
    <property type="entry name" value="Peptidases_S8_Subtilisin_subset"/>
    <property type="match status" value="1"/>
</dbReference>
<dbReference type="PROSITE" id="PS00137">
    <property type="entry name" value="SUBTILASE_HIS"/>
    <property type="match status" value="1"/>
</dbReference>
<comment type="similarity">
    <text evidence="1 7 8">Belongs to the peptidase S8 family.</text>
</comment>
<keyword evidence="11" id="KW-1185">Reference proteome</keyword>
<reference evidence="10 11" key="1">
    <citation type="submission" date="2020-08" db="EMBL/GenBank/DDBJ databases">
        <title>Genomic Encyclopedia of Type Strains, Phase IV (KMG-IV): sequencing the most valuable type-strain genomes for metagenomic binning, comparative biology and taxonomic classification.</title>
        <authorList>
            <person name="Goeker M."/>
        </authorList>
    </citation>
    <scope>NUCLEOTIDE SEQUENCE [LARGE SCALE GENOMIC DNA]</scope>
    <source>
        <strain evidence="10 11">DSM 17976</strain>
    </source>
</reference>
<dbReference type="InterPro" id="IPR023828">
    <property type="entry name" value="Peptidase_S8_Ser-AS"/>
</dbReference>
<dbReference type="EMBL" id="JACIBY010000009">
    <property type="protein sequence ID" value="MBB3840198.1"/>
    <property type="molecule type" value="Genomic_DNA"/>
</dbReference>
<dbReference type="GO" id="GO:0046872">
    <property type="term" value="F:metal ion binding"/>
    <property type="evidence" value="ECO:0007669"/>
    <property type="project" value="UniProtKB-KW"/>
</dbReference>
<evidence type="ECO:0000313" key="11">
    <source>
        <dbReference type="Proteomes" id="UP000541352"/>
    </source>
</evidence>
<dbReference type="SUPFAM" id="SSF52743">
    <property type="entry name" value="Subtilisin-like"/>
    <property type="match status" value="1"/>
</dbReference>
<feature type="active site" description="Charge relay system" evidence="6 7">
    <location>
        <position position="382"/>
    </location>
</feature>
<gene>
    <name evidence="10" type="ORF">FHS57_004211</name>
</gene>
<dbReference type="InterPro" id="IPR023827">
    <property type="entry name" value="Peptidase_S8_Asp-AS"/>
</dbReference>
<dbReference type="InterPro" id="IPR015500">
    <property type="entry name" value="Peptidase_S8_subtilisin-rel"/>
</dbReference>
<keyword evidence="4 7" id="KW-0378">Hydrolase</keyword>
<dbReference type="InterPro" id="IPR050131">
    <property type="entry name" value="Peptidase_S8_subtilisin-like"/>
</dbReference>
<dbReference type="InterPro" id="IPR034202">
    <property type="entry name" value="Subtilisin_Carlsberg-like"/>
</dbReference>
<keyword evidence="2 7" id="KW-0645">Protease</keyword>
<feature type="domain" description="Peptidase S8/S53" evidence="9">
    <location>
        <begin position="178"/>
        <end position="430"/>
    </location>
</feature>
<protein>
    <submittedName>
        <fullName evidence="10">Subtilisin</fullName>
        <ecNumber evidence="10">3.4.21.62</ecNumber>
    </submittedName>
</protein>
<dbReference type="InterPro" id="IPR000209">
    <property type="entry name" value="Peptidase_S8/S53_dom"/>
</dbReference>
<evidence type="ECO:0000256" key="8">
    <source>
        <dbReference type="RuleBase" id="RU003355"/>
    </source>
</evidence>
<accession>A0A7W5ZMQ8</accession>
<evidence type="ECO:0000256" key="1">
    <source>
        <dbReference type="ARBA" id="ARBA00011073"/>
    </source>
</evidence>
<evidence type="ECO:0000256" key="4">
    <source>
        <dbReference type="ARBA" id="ARBA00022801"/>
    </source>
</evidence>
<dbReference type="Gene3D" id="3.40.50.200">
    <property type="entry name" value="Peptidase S8/S53 domain"/>
    <property type="match status" value="1"/>
</dbReference>
<dbReference type="SUPFAM" id="SSF54897">
    <property type="entry name" value="Protease propeptides/inhibitors"/>
    <property type="match status" value="1"/>
</dbReference>
<keyword evidence="5 7" id="KW-0720">Serine protease</keyword>
<sequence length="439" mass="45418">MAKAKNEKRYIVTYMDADTTQQEAASILGISDIQDGVSIMATDKTVTSADVFHFEGLGASSLTLTAAEVEKLKNDEKVLAVEEDIEMHILEENINWDVALTETNDQFQEGYKKGIADLFAKFTATAKELYEQQSSSAIPPIVPIQPPLVPPIVIPPQPIPWNINMVKAPRAWSRGIRGEGIKVAVLDTGIASHPDLVISGGVSFVPGVVSFNDGNSHGTHCAGIIAARNNFFGVVGVAPRASLYAVKVLSDGGSGSTSWILAGMAWARQNGMHVVSMSLGSSSCQSVAYTNAIATLNNAGITVVCASGNAFGTGFPCVGSPANSPGAIAVGAVAQNGVIAPFSSRGVGCCPPGANPVTLVAPGVSINSTVLGNGYGIKSGTSMACPHVAGAAVLVKQRFPFFTPAQIRLKLMATASDLGAPGNDPTYGMGLVNCDLATL</sequence>
<evidence type="ECO:0000256" key="3">
    <source>
        <dbReference type="ARBA" id="ARBA00022723"/>
    </source>
</evidence>
<dbReference type="GO" id="GO:0006508">
    <property type="term" value="P:proteolysis"/>
    <property type="evidence" value="ECO:0007669"/>
    <property type="project" value="UniProtKB-KW"/>
</dbReference>
<proteinExistence type="inferred from homology"/>
<dbReference type="AlphaFoldDB" id="A0A7W5ZMQ8"/>
<feature type="active site" description="Charge relay system" evidence="6 7">
    <location>
        <position position="187"/>
    </location>
</feature>
<evidence type="ECO:0000313" key="10">
    <source>
        <dbReference type="EMBL" id="MBB3840198.1"/>
    </source>
</evidence>
<dbReference type="InterPro" id="IPR022398">
    <property type="entry name" value="Peptidase_S8_His-AS"/>
</dbReference>
<dbReference type="InterPro" id="IPR036852">
    <property type="entry name" value="Peptidase_S8/S53_dom_sf"/>
</dbReference>
<keyword evidence="3" id="KW-0479">Metal-binding</keyword>